<accession>A0A179CUU2</accession>
<dbReference type="PANTHER" id="PTHR43553:SF24">
    <property type="entry name" value="ENERGY-COUPLING FACTOR TRANSPORTER ATP-BINDING PROTEIN ECFA1"/>
    <property type="match status" value="1"/>
</dbReference>
<evidence type="ECO:0000256" key="1">
    <source>
        <dbReference type="ARBA" id="ARBA00004202"/>
    </source>
</evidence>
<dbReference type="PROSITE" id="PS00211">
    <property type="entry name" value="ABC_TRANSPORTER_1"/>
    <property type="match status" value="1"/>
</dbReference>
<dbReference type="NCBIfam" id="TIGR04520">
    <property type="entry name" value="ECF_ATPase_1"/>
    <property type="match status" value="1"/>
</dbReference>
<dbReference type="FunFam" id="3.40.50.300:FF:000224">
    <property type="entry name" value="Energy-coupling factor transporter ATP-binding protein EcfA"/>
    <property type="match status" value="1"/>
</dbReference>
<keyword evidence="8" id="KW-0472">Membrane</keyword>
<evidence type="ECO:0000256" key="2">
    <source>
        <dbReference type="ARBA" id="ARBA00005417"/>
    </source>
</evidence>
<keyword evidence="3" id="KW-0813">Transport</keyword>
<gene>
    <name evidence="10" type="primary">cbiO</name>
    <name evidence="10" type="ORF">A3O14_03555</name>
</gene>
<dbReference type="InterPro" id="IPR017871">
    <property type="entry name" value="ABC_transporter-like_CS"/>
</dbReference>
<dbReference type="GO" id="GO:0042626">
    <property type="term" value="F:ATPase-coupled transmembrane transporter activity"/>
    <property type="evidence" value="ECO:0007669"/>
    <property type="project" value="TreeGrafter"/>
</dbReference>
<dbReference type="Pfam" id="PF00005">
    <property type="entry name" value="ABC_tran"/>
    <property type="match status" value="1"/>
</dbReference>
<dbReference type="GO" id="GO:0016887">
    <property type="term" value="F:ATP hydrolysis activity"/>
    <property type="evidence" value="ECO:0007669"/>
    <property type="project" value="InterPro"/>
</dbReference>
<dbReference type="GO" id="GO:0043190">
    <property type="term" value="C:ATP-binding cassette (ABC) transporter complex"/>
    <property type="evidence" value="ECO:0007669"/>
    <property type="project" value="TreeGrafter"/>
</dbReference>
<evidence type="ECO:0000256" key="8">
    <source>
        <dbReference type="ARBA" id="ARBA00023136"/>
    </source>
</evidence>
<dbReference type="GO" id="GO:0005524">
    <property type="term" value="F:ATP binding"/>
    <property type="evidence" value="ECO:0007669"/>
    <property type="project" value="UniProtKB-KW"/>
</dbReference>
<dbReference type="NCBIfam" id="NF010167">
    <property type="entry name" value="PRK13648.1"/>
    <property type="match status" value="1"/>
</dbReference>
<dbReference type="EMBL" id="LVKI01000010">
    <property type="protein sequence ID" value="OAQ08487.1"/>
    <property type="molecule type" value="Genomic_DNA"/>
</dbReference>
<comment type="similarity">
    <text evidence="2">Belongs to the ABC transporter superfamily.</text>
</comment>
<dbReference type="InterPro" id="IPR030947">
    <property type="entry name" value="EcfA_1"/>
</dbReference>
<protein>
    <submittedName>
        <fullName evidence="10">Energy-coupling factor transporter ATPase</fullName>
    </submittedName>
</protein>
<dbReference type="InterPro" id="IPR003593">
    <property type="entry name" value="AAA+_ATPase"/>
</dbReference>
<keyword evidence="4" id="KW-1003">Cell membrane</keyword>
<sequence length="276" mass="31183">MPLIQIQDLTYEYDDFKLGPLNLELDKDQWISIIGRNGSGKSTLARLIDGLIEAQSGTITVNGLEVNEQNVWQIRSQIGVVFQNPDNQFVGANVEDDVAFGLENRQISHEEMVRRVDESLEAVGMTEFAKHEPSKLSGGQKQRVAIAGILAIRPQIIILDEATSMLDPEGRRDLIQLIRHLKDQFHFTVIAITHDIDETVFSDQVIVLDQGKIRMQGRPAEVYHNRDQLMDLGLDLPFVEKLKLKLQENGLAGLTDDETLDEKEMVAKLWQLNSNM</sequence>
<evidence type="ECO:0000259" key="9">
    <source>
        <dbReference type="PROSITE" id="PS50893"/>
    </source>
</evidence>
<comment type="caution">
    <text evidence="10">The sequence shown here is derived from an EMBL/GenBank/DDBJ whole genome shotgun (WGS) entry which is preliminary data.</text>
</comment>
<keyword evidence="6" id="KW-0067">ATP-binding</keyword>
<dbReference type="OrthoDB" id="9784332at2"/>
<evidence type="ECO:0000256" key="5">
    <source>
        <dbReference type="ARBA" id="ARBA00022741"/>
    </source>
</evidence>
<proteinExistence type="inferred from homology"/>
<dbReference type="PANTHER" id="PTHR43553">
    <property type="entry name" value="HEAVY METAL TRANSPORTER"/>
    <property type="match status" value="1"/>
</dbReference>
<dbReference type="InterPro" id="IPR050095">
    <property type="entry name" value="ECF_ABC_transporter_ATP-bd"/>
</dbReference>
<keyword evidence="7" id="KW-1278">Translocase</keyword>
<dbReference type="RefSeq" id="WP_064208338.1">
    <property type="nucleotide sequence ID" value="NZ_LVKC01000046.1"/>
</dbReference>
<evidence type="ECO:0000256" key="4">
    <source>
        <dbReference type="ARBA" id="ARBA00022475"/>
    </source>
</evidence>
<feature type="domain" description="ABC transporter" evidence="9">
    <location>
        <begin position="4"/>
        <end position="235"/>
    </location>
</feature>
<evidence type="ECO:0000313" key="11">
    <source>
        <dbReference type="Proteomes" id="UP000078520"/>
    </source>
</evidence>
<evidence type="ECO:0000256" key="6">
    <source>
        <dbReference type="ARBA" id="ARBA00022840"/>
    </source>
</evidence>
<comment type="subcellular location">
    <subcellularLocation>
        <location evidence="1">Cell membrane</location>
        <topology evidence="1">Peripheral membrane protein</topology>
    </subcellularLocation>
</comment>
<dbReference type="CDD" id="cd03225">
    <property type="entry name" value="ABC_cobalt_CbiO_domain1"/>
    <property type="match status" value="1"/>
</dbReference>
<dbReference type="PROSITE" id="PS50893">
    <property type="entry name" value="ABC_TRANSPORTER_2"/>
    <property type="match status" value="1"/>
</dbReference>
<dbReference type="InterPro" id="IPR015856">
    <property type="entry name" value="ABC_transpr_CbiO/EcfA_su"/>
</dbReference>
<organism evidence="10 11">
    <name type="scientific">Ligilactobacillus aviarius</name>
    <dbReference type="NCBI Taxonomy" id="1606"/>
    <lineage>
        <taxon>Bacteria</taxon>
        <taxon>Bacillati</taxon>
        <taxon>Bacillota</taxon>
        <taxon>Bacilli</taxon>
        <taxon>Lactobacillales</taxon>
        <taxon>Lactobacillaceae</taxon>
        <taxon>Ligilactobacillus</taxon>
    </lineage>
</organism>
<evidence type="ECO:0000256" key="3">
    <source>
        <dbReference type="ARBA" id="ARBA00022448"/>
    </source>
</evidence>
<reference evidence="11" key="1">
    <citation type="submission" date="2016-03" db="EMBL/GenBank/DDBJ databases">
        <authorList>
            <person name="Johnson T.J."/>
            <person name="Youmans B."/>
            <person name="Case K."/>
            <person name="Noll S."/>
        </authorList>
    </citation>
    <scope>NUCLEOTIDE SEQUENCE [LARGE SCALE GENOMIC DNA]</scope>
    <source>
        <strain evidence="11">UMNLAv8</strain>
    </source>
</reference>
<evidence type="ECO:0000256" key="7">
    <source>
        <dbReference type="ARBA" id="ARBA00022967"/>
    </source>
</evidence>
<keyword evidence="5" id="KW-0547">Nucleotide-binding</keyword>
<dbReference type="Proteomes" id="UP000078520">
    <property type="component" value="Unassembled WGS sequence"/>
</dbReference>
<dbReference type="SUPFAM" id="SSF52540">
    <property type="entry name" value="P-loop containing nucleoside triphosphate hydrolases"/>
    <property type="match status" value="1"/>
</dbReference>
<dbReference type="Gene3D" id="3.40.50.300">
    <property type="entry name" value="P-loop containing nucleotide triphosphate hydrolases"/>
    <property type="match status" value="1"/>
</dbReference>
<dbReference type="InterPro" id="IPR027417">
    <property type="entry name" value="P-loop_NTPase"/>
</dbReference>
<dbReference type="InterPro" id="IPR003439">
    <property type="entry name" value="ABC_transporter-like_ATP-bd"/>
</dbReference>
<dbReference type="AlphaFoldDB" id="A0A179CUU2"/>
<name>A0A179CUU2_9LACO</name>
<dbReference type="SMART" id="SM00382">
    <property type="entry name" value="AAA"/>
    <property type="match status" value="1"/>
</dbReference>
<evidence type="ECO:0000313" key="10">
    <source>
        <dbReference type="EMBL" id="OAQ08487.1"/>
    </source>
</evidence>